<accession>A0A6S7HY30</accession>
<evidence type="ECO:0000313" key="1">
    <source>
        <dbReference type="EMBL" id="CAB3999631.1"/>
    </source>
</evidence>
<dbReference type="AlphaFoldDB" id="A0A6S7HY30"/>
<proteinExistence type="predicted"/>
<evidence type="ECO:0000313" key="2">
    <source>
        <dbReference type="Proteomes" id="UP001152795"/>
    </source>
</evidence>
<reference evidence="1" key="1">
    <citation type="submission" date="2020-04" db="EMBL/GenBank/DDBJ databases">
        <authorList>
            <person name="Alioto T."/>
            <person name="Alioto T."/>
            <person name="Gomez Garrido J."/>
        </authorList>
    </citation>
    <scope>NUCLEOTIDE SEQUENCE</scope>
    <source>
        <strain evidence="1">A484AB</strain>
    </source>
</reference>
<sequence length="113" mass="12671">MSTMLKMLTLTIILMLTIASINAQNCSPKYYETIIRGGAPLPPNEVISSHSVESVDSQIKCYHLCQKEPKCVGFNYRITTLKVENCQLTNVTKKRDTTTSGDWTLLRDIEAVC</sequence>
<dbReference type="OrthoDB" id="7871457at2759"/>
<dbReference type="Proteomes" id="UP001152795">
    <property type="component" value="Unassembled WGS sequence"/>
</dbReference>
<keyword evidence="2" id="KW-1185">Reference proteome</keyword>
<dbReference type="Gene3D" id="3.50.4.10">
    <property type="entry name" value="Hepatocyte Growth Factor"/>
    <property type="match status" value="1"/>
</dbReference>
<name>A0A6S7HY30_PARCT</name>
<comment type="caution">
    <text evidence="1">The sequence shown here is derived from an EMBL/GenBank/DDBJ whole genome shotgun (WGS) entry which is preliminary data.</text>
</comment>
<protein>
    <submittedName>
        <fullName evidence="1">Uncharacterized protein</fullName>
    </submittedName>
</protein>
<dbReference type="EMBL" id="CACRXK020003632">
    <property type="protein sequence ID" value="CAB3999631.1"/>
    <property type="molecule type" value="Genomic_DNA"/>
</dbReference>
<organism evidence="1 2">
    <name type="scientific">Paramuricea clavata</name>
    <name type="common">Red gorgonian</name>
    <name type="synonym">Violescent sea-whip</name>
    <dbReference type="NCBI Taxonomy" id="317549"/>
    <lineage>
        <taxon>Eukaryota</taxon>
        <taxon>Metazoa</taxon>
        <taxon>Cnidaria</taxon>
        <taxon>Anthozoa</taxon>
        <taxon>Octocorallia</taxon>
        <taxon>Malacalcyonacea</taxon>
        <taxon>Plexauridae</taxon>
        <taxon>Paramuricea</taxon>
    </lineage>
</organism>
<gene>
    <name evidence="1" type="ORF">PACLA_8A035456</name>
</gene>